<dbReference type="PANTHER" id="PTHR10859">
    <property type="entry name" value="GLYCOSYL TRANSFERASE"/>
    <property type="match status" value="1"/>
</dbReference>
<evidence type="ECO:0000259" key="1">
    <source>
        <dbReference type="Pfam" id="PF00535"/>
    </source>
</evidence>
<dbReference type="Proteomes" id="UP000428260">
    <property type="component" value="Chromosome"/>
</dbReference>
<dbReference type="AlphaFoldDB" id="A0A6I6K018"/>
<dbReference type="EMBL" id="CP046401">
    <property type="protein sequence ID" value="QGY43244.1"/>
    <property type="molecule type" value="Genomic_DNA"/>
</dbReference>
<dbReference type="Pfam" id="PF00535">
    <property type="entry name" value="Glycos_transf_2"/>
    <property type="match status" value="1"/>
</dbReference>
<dbReference type="InterPro" id="IPR001173">
    <property type="entry name" value="Glyco_trans_2-like"/>
</dbReference>
<sequence>MDIYKEKKQELRAYFDKIAASRIKYRKSKSYYWDSITEYVSFFVHKNASVVEIGCGTGELLGKIDGKEKTGIDFSEKMIEEAKRQFPSVDFICAPAEDIQLEKKFDVVILSNLIGYLVDIQEVFQGLHNICHNETKIIITYYNSFWEPFIKFAEFIGIKKKGPKQSWISAKDLSNLLFLSGFETYKQNSSMLFPFYIPLLSAFLNKFVSRLPFFNWFALNQYTFARPIVDVKQEEVSDKYSTSVLIPARNESGNIENAILRLPRFGKHLEIIFVEGNSTDDTWAKIQEIKEKYKETHDIKILQQPGKGKGDAVRAGYSIAKGDILMILDADLTVPPEQLPKFYNALAQNKGGFINGTRLIYPLEKNAMRFLNTLGNKFFSAAFSWLLEQPVKDTLCGTKVMFRKDYEKLAANRSYFGDFDPFGDFDLLFGAFKLNLKIVDMPIRYQERKYGDTNISRFKHGLLLLKMWWFALFKIKFK</sequence>
<dbReference type="PANTHER" id="PTHR10859:SF91">
    <property type="entry name" value="DOLICHYL-PHOSPHATE BETA-GLUCOSYLTRANSFERASE"/>
    <property type="match status" value="1"/>
</dbReference>
<dbReference type="SUPFAM" id="SSF53335">
    <property type="entry name" value="S-adenosyl-L-methionine-dependent methyltransferases"/>
    <property type="match status" value="1"/>
</dbReference>
<dbReference type="CDD" id="cd02440">
    <property type="entry name" value="AdoMet_MTases"/>
    <property type="match status" value="1"/>
</dbReference>
<dbReference type="CDD" id="cd04179">
    <property type="entry name" value="DPM_DPG-synthase_like"/>
    <property type="match status" value="1"/>
</dbReference>
<accession>A0A6I6K018</accession>
<dbReference type="InterPro" id="IPR029063">
    <property type="entry name" value="SAM-dependent_MTases_sf"/>
</dbReference>
<gene>
    <name evidence="3" type="ORF">GM418_06100</name>
</gene>
<protein>
    <submittedName>
        <fullName evidence="3">Glycosyltransferase</fullName>
    </submittedName>
</protein>
<keyword evidence="3" id="KW-0808">Transferase</keyword>
<feature type="domain" description="Methyltransferase" evidence="2">
    <location>
        <begin position="45"/>
        <end position="143"/>
    </location>
</feature>
<organism evidence="3 4">
    <name type="scientific">Maribellus comscasis</name>
    <dbReference type="NCBI Taxonomy" id="2681766"/>
    <lineage>
        <taxon>Bacteria</taxon>
        <taxon>Pseudomonadati</taxon>
        <taxon>Bacteroidota</taxon>
        <taxon>Bacteroidia</taxon>
        <taxon>Marinilabiliales</taxon>
        <taxon>Prolixibacteraceae</taxon>
        <taxon>Maribellus</taxon>
    </lineage>
</organism>
<dbReference type="SUPFAM" id="SSF53448">
    <property type="entry name" value="Nucleotide-diphospho-sugar transferases"/>
    <property type="match status" value="1"/>
</dbReference>
<dbReference type="GO" id="GO:0006487">
    <property type="term" value="P:protein N-linked glycosylation"/>
    <property type="evidence" value="ECO:0007669"/>
    <property type="project" value="TreeGrafter"/>
</dbReference>
<dbReference type="Gene3D" id="3.40.50.150">
    <property type="entry name" value="Vaccinia Virus protein VP39"/>
    <property type="match status" value="1"/>
</dbReference>
<dbReference type="InterPro" id="IPR025714">
    <property type="entry name" value="Methyltranfer_dom"/>
</dbReference>
<proteinExistence type="predicted"/>
<dbReference type="GO" id="GO:0016740">
    <property type="term" value="F:transferase activity"/>
    <property type="evidence" value="ECO:0007669"/>
    <property type="project" value="UniProtKB-KW"/>
</dbReference>
<dbReference type="KEGG" id="mcos:GM418_06100"/>
<reference evidence="3 4" key="1">
    <citation type="submission" date="2019-11" db="EMBL/GenBank/DDBJ databases">
        <authorList>
            <person name="Zheng R.K."/>
            <person name="Sun C.M."/>
        </authorList>
    </citation>
    <scope>NUCLEOTIDE SEQUENCE [LARGE SCALE GENOMIC DNA]</scope>
    <source>
        <strain evidence="3 4">WC007</strain>
    </source>
</reference>
<dbReference type="Gene3D" id="3.90.550.10">
    <property type="entry name" value="Spore Coat Polysaccharide Biosynthesis Protein SpsA, Chain A"/>
    <property type="match status" value="1"/>
</dbReference>
<name>A0A6I6K018_9BACT</name>
<keyword evidence="4" id="KW-1185">Reference proteome</keyword>
<evidence type="ECO:0000313" key="4">
    <source>
        <dbReference type="Proteomes" id="UP000428260"/>
    </source>
</evidence>
<feature type="domain" description="Glycosyltransferase 2-like" evidence="1">
    <location>
        <begin position="243"/>
        <end position="405"/>
    </location>
</feature>
<dbReference type="Pfam" id="PF13847">
    <property type="entry name" value="Methyltransf_31"/>
    <property type="match status" value="1"/>
</dbReference>
<evidence type="ECO:0000313" key="3">
    <source>
        <dbReference type="EMBL" id="QGY43244.1"/>
    </source>
</evidence>
<dbReference type="RefSeq" id="WP_158864183.1">
    <property type="nucleotide sequence ID" value="NZ_CP046401.1"/>
</dbReference>
<dbReference type="InterPro" id="IPR029044">
    <property type="entry name" value="Nucleotide-diphossugar_trans"/>
</dbReference>
<evidence type="ECO:0000259" key="2">
    <source>
        <dbReference type="Pfam" id="PF13847"/>
    </source>
</evidence>